<organism evidence="3 4">
    <name type="scientific">Rubus argutus</name>
    <name type="common">Southern blackberry</name>
    <dbReference type="NCBI Taxonomy" id="59490"/>
    <lineage>
        <taxon>Eukaryota</taxon>
        <taxon>Viridiplantae</taxon>
        <taxon>Streptophyta</taxon>
        <taxon>Embryophyta</taxon>
        <taxon>Tracheophyta</taxon>
        <taxon>Spermatophyta</taxon>
        <taxon>Magnoliopsida</taxon>
        <taxon>eudicotyledons</taxon>
        <taxon>Gunneridae</taxon>
        <taxon>Pentapetalae</taxon>
        <taxon>rosids</taxon>
        <taxon>fabids</taxon>
        <taxon>Rosales</taxon>
        <taxon>Rosaceae</taxon>
        <taxon>Rosoideae</taxon>
        <taxon>Rosoideae incertae sedis</taxon>
        <taxon>Rubus</taxon>
    </lineage>
</organism>
<dbReference type="PANTHER" id="PTHR46444:SF9">
    <property type="entry name" value="DCD (DEVELOPMENT AND CELL DEATH) DOMAIN PROTEIN"/>
    <property type="match status" value="1"/>
</dbReference>
<protein>
    <recommendedName>
        <fullName evidence="2">DCD domain-containing protein</fullName>
    </recommendedName>
</protein>
<name>A0AAW1XM80_RUBAR</name>
<feature type="compositionally biased region" description="Basic and acidic residues" evidence="1">
    <location>
        <begin position="980"/>
        <end position="991"/>
    </location>
</feature>
<feature type="region of interest" description="Disordered" evidence="1">
    <location>
        <begin position="591"/>
        <end position="645"/>
    </location>
</feature>
<keyword evidence="4" id="KW-1185">Reference proteome</keyword>
<dbReference type="InterPro" id="IPR013989">
    <property type="entry name" value="Dev_and_cell_death_domain"/>
</dbReference>
<dbReference type="PANTHER" id="PTHR46444">
    <property type="entry name" value="DCD (DEVELOPMENT AND CELL DEATH) DOMAIN PROTEIN-RELATED"/>
    <property type="match status" value="1"/>
</dbReference>
<feature type="compositionally biased region" description="Low complexity" evidence="1">
    <location>
        <begin position="1188"/>
        <end position="1204"/>
    </location>
</feature>
<evidence type="ECO:0000259" key="2">
    <source>
        <dbReference type="PROSITE" id="PS51222"/>
    </source>
</evidence>
<evidence type="ECO:0000256" key="1">
    <source>
        <dbReference type="SAM" id="MobiDB-lite"/>
    </source>
</evidence>
<dbReference type="Proteomes" id="UP001457282">
    <property type="component" value="Unassembled WGS sequence"/>
</dbReference>
<feature type="region of interest" description="Disordered" evidence="1">
    <location>
        <begin position="704"/>
        <end position="729"/>
    </location>
</feature>
<feature type="compositionally biased region" description="Basic and acidic residues" evidence="1">
    <location>
        <begin position="621"/>
        <end position="636"/>
    </location>
</feature>
<dbReference type="EMBL" id="JBEDUW010000003">
    <property type="protein sequence ID" value="KAK9937154.1"/>
    <property type="molecule type" value="Genomic_DNA"/>
</dbReference>
<sequence length="1234" mass="136656">MESDEEHRTVHGMYPECGAIFMSSSSTKNECFRRRLFGLPSGKGQFVKQVKTGMVLFLFEFEKRELHGVFQACSDGAMNIVPSAWNKSGKQFPAQVKVNPIWHCHPLSESEFADAIKENYFSKWKFNFGLSEAQVRRLLILFSLRQVRSQHPQRALARNTYAKPVETKDIDEELDDGSWACDKVGNLHKLDNNLGSIIRRGHLEHLPGRVGRDDAKFAICESAGNGVNVDVEHGVLMSTEHARWGQNGRGDGNLAMCGREGSVSCLDAPFYSGMPLQQTYSLVQDQRRLASTCSHQMELPIPSHSYTASPGNAIITSTLPYDPDYPGLNLPHLQSVGGNDNFDYVRDCDDQNGIPSLRNQVYPLYTETNGLNQNLDDISKVDVRGSLSAINCTPLPRAASSAEMAIDYSKSSLAPESLSKIRSNGRDTERPSLYLLSPSNYPSFVVYRDHPVAVQNKPAHEIAPFTANVISSEEIQYQLPCRTHSGDQESVDYQERKCFDHKISERMLCSDLLENRSSVFSRLSLNTPGWSLKNLGHEASVKDTSVDAVMEMLGESHYPWMESTDSRPFKRQEGDVENYKNIKRTAVQSDLDMIPEKSNTAYASPTEDKDDQRSKRTPFVDFKRRSELRKVNRDTNGESVGREGMLGGKCKRKKLIRPNFSENESCDNKIYSRSRFMNSPGSAQECCSHEDAGGKRRKLAKLNFRENESSQESSPQPSIGENAGGKRRKLARPNFRENESSLISSPQCSIGEHAGGSCESSVGSQGKLLLQDAESSHETEKINTENFSKYEREIIVEISGGSPKIGDNGGKECLHDNKTYPGNSCVNLQVSVNESSICEDANCKKLVGPNFRENELCQVSPHECSSGEDAGESYETLVGSQGNIDAQQFPKSEIEVKLESCGESLKIGDECGKKPVHDVGSPVAIFPYKNDIRNAQEDSDHEDPMVLSQDYRETSQSTVLESALQPQTNAETRNGCFESESDRGSELEVLPRFELSPNIDGRGGSSKWNSKSLRVAENVSNCADVGMVNYQQGFSTEQSQASCNSNEHESPQLKGSRNNLLEAGDNDASDYTIREREIEIKLESFVGSVKSGDECGMEPVQVVGKDILGAPEDSDHKEPIVNGLSQDCPEIVQSTVLVSALQPKTNSGTRNEFSEIEGDRGTELEVLPRVEVCPNINPSNPADASMVNNQHGSSSSQSQESCNSNKRKSPLEHRSSNNVPETRGWAIMMQLMTL</sequence>
<dbReference type="AlphaFoldDB" id="A0AAW1XM80"/>
<feature type="region of interest" description="Disordered" evidence="1">
    <location>
        <begin position="1039"/>
        <end position="1067"/>
    </location>
</feature>
<dbReference type="SMART" id="SM00767">
    <property type="entry name" value="DCD"/>
    <property type="match status" value="1"/>
</dbReference>
<feature type="domain" description="DCD" evidence="2">
    <location>
        <begin position="14"/>
        <end position="144"/>
    </location>
</feature>
<proteinExistence type="predicted"/>
<feature type="region of interest" description="Disordered" evidence="1">
    <location>
        <begin position="968"/>
        <end position="991"/>
    </location>
</feature>
<evidence type="ECO:0000313" key="3">
    <source>
        <dbReference type="EMBL" id="KAK9937154.1"/>
    </source>
</evidence>
<reference evidence="3 4" key="1">
    <citation type="journal article" date="2023" name="G3 (Bethesda)">
        <title>A chromosome-length genome assembly and annotation of blackberry (Rubus argutus, cv. 'Hillquist').</title>
        <authorList>
            <person name="Bruna T."/>
            <person name="Aryal R."/>
            <person name="Dudchenko O."/>
            <person name="Sargent D.J."/>
            <person name="Mead D."/>
            <person name="Buti M."/>
            <person name="Cavallini A."/>
            <person name="Hytonen T."/>
            <person name="Andres J."/>
            <person name="Pham M."/>
            <person name="Weisz D."/>
            <person name="Mascagni F."/>
            <person name="Usai G."/>
            <person name="Natali L."/>
            <person name="Bassil N."/>
            <person name="Fernandez G.E."/>
            <person name="Lomsadze A."/>
            <person name="Armour M."/>
            <person name="Olukolu B."/>
            <person name="Poorten T."/>
            <person name="Britton C."/>
            <person name="Davik J."/>
            <person name="Ashrafi H."/>
            <person name="Aiden E.L."/>
            <person name="Borodovsky M."/>
            <person name="Worthington M."/>
        </authorList>
    </citation>
    <scope>NUCLEOTIDE SEQUENCE [LARGE SCALE GENOMIC DNA]</scope>
    <source>
        <strain evidence="3">PI 553951</strain>
    </source>
</reference>
<feature type="region of interest" description="Disordered" evidence="1">
    <location>
        <begin position="1174"/>
        <end position="1221"/>
    </location>
</feature>
<comment type="caution">
    <text evidence="3">The sequence shown here is derived from an EMBL/GenBank/DDBJ whole genome shotgun (WGS) entry which is preliminary data.</text>
</comment>
<gene>
    <name evidence="3" type="ORF">M0R45_013963</name>
</gene>
<dbReference type="PROSITE" id="PS51222">
    <property type="entry name" value="DCD"/>
    <property type="match status" value="1"/>
</dbReference>
<evidence type="ECO:0000313" key="4">
    <source>
        <dbReference type="Proteomes" id="UP001457282"/>
    </source>
</evidence>
<accession>A0AAW1XM80</accession>
<dbReference type="Pfam" id="PF10539">
    <property type="entry name" value="Dev_Cell_Death"/>
    <property type="match status" value="1"/>
</dbReference>